<name>A0A5E4VQL2_9BURK</name>
<dbReference type="EMBL" id="CABPSH010000006">
    <property type="protein sequence ID" value="VVE14632.1"/>
    <property type="molecule type" value="Genomic_DNA"/>
</dbReference>
<organism evidence="1 2">
    <name type="scientific">Pandoraea eparura</name>
    <dbReference type="NCBI Taxonomy" id="2508291"/>
    <lineage>
        <taxon>Bacteria</taxon>
        <taxon>Pseudomonadati</taxon>
        <taxon>Pseudomonadota</taxon>
        <taxon>Betaproteobacteria</taxon>
        <taxon>Burkholderiales</taxon>
        <taxon>Burkholderiaceae</taxon>
        <taxon>Pandoraea</taxon>
    </lineage>
</organism>
<evidence type="ECO:0000313" key="2">
    <source>
        <dbReference type="Proteomes" id="UP000400981"/>
    </source>
</evidence>
<dbReference type="RefSeq" id="WP_150589965.1">
    <property type="nucleotide sequence ID" value="NZ_CABPSH010000006.1"/>
</dbReference>
<evidence type="ECO:0000313" key="1">
    <source>
        <dbReference type="EMBL" id="VVE14632.1"/>
    </source>
</evidence>
<dbReference type="InterPro" id="IPR014942">
    <property type="entry name" value="AbiEii"/>
</dbReference>
<proteinExistence type="predicted"/>
<dbReference type="OrthoDB" id="6932697at2"/>
<accession>A0A5E4VQL2</accession>
<dbReference type="Proteomes" id="UP000400981">
    <property type="component" value="Unassembled WGS sequence"/>
</dbReference>
<keyword evidence="2" id="KW-1185">Reference proteome</keyword>
<dbReference type="AlphaFoldDB" id="A0A5E4VQL2"/>
<dbReference type="Pfam" id="PF08843">
    <property type="entry name" value="AbiEii"/>
    <property type="match status" value="1"/>
</dbReference>
<reference evidence="1 2" key="1">
    <citation type="submission" date="2019-08" db="EMBL/GenBank/DDBJ databases">
        <authorList>
            <person name="Peeters C."/>
        </authorList>
    </citation>
    <scope>NUCLEOTIDE SEQUENCE [LARGE SCALE GENOMIC DNA]</scope>
    <source>
        <strain evidence="1 2">LMG 31012</strain>
    </source>
</reference>
<sequence>MAEMMPSEPQSAADYDDRTTTAVKKVLVEIGQILGSFKGKFAIVGGAVPWLLLSNEEMPHVGTLDVDLGLDAEALGDGEYATLIEALQGHGYHQRRELRRFQLVRQVPTEDGGAPIDITVDFLMPRDAEIVKNVPPLISDFAVQQADGADLALRFYQLVAISGPMPAGGMNRVEIAVCSIPALLAMKGHAIAGRYKQKDAYDIYYCIRNYPGGPETLAEECRPLLDHASGAAGYDFIAGKFDNADGFGPTCVRRFVEETNVLGDRSPEQWQQDAFGQVDAWLRALGVRGCV</sequence>
<protein>
    <recommendedName>
        <fullName evidence="3">Nucleotidyl transferase AbiEii/AbiGii toxin family protein</fullName>
    </recommendedName>
</protein>
<gene>
    <name evidence="1" type="ORF">PEP31012_02820</name>
</gene>
<evidence type="ECO:0008006" key="3">
    <source>
        <dbReference type="Google" id="ProtNLM"/>
    </source>
</evidence>